<dbReference type="AlphaFoldDB" id="A0A848RCX2"/>
<sequence>MSKEQVDEITRDEKDIISALGLGVEVDCFLDGRSRTAYPITLKDYPEFIRSISTISLDNMAHAFFADNGEGLKNAIALTFGVEAVEDILENVDSTNYEDFIKKIFSINGLVLNKDKKKNDNKKK</sequence>
<accession>A0A848RCX2</accession>
<dbReference type="EMBL" id="JABDSR010000003">
    <property type="protein sequence ID" value="NMW84680.1"/>
    <property type="molecule type" value="Genomic_DNA"/>
</dbReference>
<comment type="caution">
    <text evidence="1">The sequence shown here is derived from an EMBL/GenBank/DDBJ whole genome shotgun (WGS) entry which is preliminary data.</text>
</comment>
<gene>
    <name evidence="1" type="ORF">HKO22_02840</name>
</gene>
<evidence type="ECO:0000313" key="1">
    <source>
        <dbReference type="EMBL" id="NMW84680.1"/>
    </source>
</evidence>
<evidence type="ECO:0000313" key="2">
    <source>
        <dbReference type="Proteomes" id="UP000568273"/>
    </source>
</evidence>
<name>A0A848RCX2_9FIRM</name>
<evidence type="ECO:0008006" key="3">
    <source>
        <dbReference type="Google" id="ProtNLM"/>
    </source>
</evidence>
<dbReference type="RefSeq" id="WP_169968386.1">
    <property type="nucleotide sequence ID" value="NZ_JABDSR010000003.1"/>
</dbReference>
<protein>
    <recommendedName>
        <fullName evidence="3">Phage XkdN-like protein</fullName>
    </recommendedName>
</protein>
<keyword evidence="2" id="KW-1185">Reference proteome</keyword>
<dbReference type="Proteomes" id="UP000568273">
    <property type="component" value="Unassembled WGS sequence"/>
</dbReference>
<reference evidence="1" key="1">
    <citation type="submission" date="2020-04" db="EMBL/GenBank/DDBJ databases">
        <title>Peptoniphilus sp. nov. isolated from swine feces.</title>
        <authorList>
            <person name="Ryu S.W."/>
        </authorList>
    </citation>
    <scope>NUCLEOTIDE SEQUENCE [LARGE SCALE GENOMIC DNA]</scope>
    <source>
        <strain evidence="1">AGMB00490</strain>
    </source>
</reference>
<organism evidence="1 2">
    <name type="scientific">Peptoniphilus faecalis</name>
    <dbReference type="NCBI Taxonomy" id="2731255"/>
    <lineage>
        <taxon>Bacteria</taxon>
        <taxon>Bacillati</taxon>
        <taxon>Bacillota</taxon>
        <taxon>Tissierellia</taxon>
        <taxon>Tissierellales</taxon>
        <taxon>Peptoniphilaceae</taxon>
        <taxon>Peptoniphilus</taxon>
    </lineage>
</organism>
<proteinExistence type="predicted"/>